<feature type="compositionally biased region" description="Acidic residues" evidence="1">
    <location>
        <begin position="627"/>
        <end position="640"/>
    </location>
</feature>
<dbReference type="InterPro" id="IPR015943">
    <property type="entry name" value="WD40/YVTN_repeat-like_dom_sf"/>
</dbReference>
<dbReference type="InterPro" id="IPR004871">
    <property type="entry name" value="RSE1/DDB1/CPSF1_C"/>
</dbReference>
<evidence type="ECO:0000313" key="3">
    <source>
        <dbReference type="EMBL" id="KAF4655021.1"/>
    </source>
</evidence>
<evidence type="ECO:0000256" key="1">
    <source>
        <dbReference type="SAM" id="MobiDB-lite"/>
    </source>
</evidence>
<name>A0A7J6L772_PERCH</name>
<protein>
    <submittedName>
        <fullName evidence="3">Cleavage and polyadenylation specificity factor subunit 1</fullName>
    </submittedName>
</protein>
<dbReference type="InterPro" id="IPR050358">
    <property type="entry name" value="RSE1/DDB1/CFT1"/>
</dbReference>
<dbReference type="OrthoDB" id="6109at2759"/>
<dbReference type="Pfam" id="PF03178">
    <property type="entry name" value="CPSF_A"/>
    <property type="match status" value="1"/>
</dbReference>
<organism evidence="3 4">
    <name type="scientific">Perkinsus chesapeaki</name>
    <name type="common">Clam parasite</name>
    <name type="synonym">Perkinsus andrewsi</name>
    <dbReference type="NCBI Taxonomy" id="330153"/>
    <lineage>
        <taxon>Eukaryota</taxon>
        <taxon>Sar</taxon>
        <taxon>Alveolata</taxon>
        <taxon>Perkinsozoa</taxon>
        <taxon>Perkinsea</taxon>
        <taxon>Perkinsida</taxon>
        <taxon>Perkinsidae</taxon>
        <taxon>Perkinsus</taxon>
    </lineage>
</organism>
<dbReference type="EMBL" id="JAAPAO010000686">
    <property type="protein sequence ID" value="KAF4655021.1"/>
    <property type="molecule type" value="Genomic_DNA"/>
</dbReference>
<dbReference type="Gene3D" id="2.130.10.10">
    <property type="entry name" value="YVTN repeat-like/Quinoprotein amine dehydrogenase"/>
    <property type="match status" value="1"/>
</dbReference>
<dbReference type="Proteomes" id="UP000591131">
    <property type="component" value="Unassembled WGS sequence"/>
</dbReference>
<proteinExistence type="predicted"/>
<dbReference type="GO" id="GO:0003676">
    <property type="term" value="F:nucleic acid binding"/>
    <property type="evidence" value="ECO:0007669"/>
    <property type="project" value="InterPro"/>
</dbReference>
<reference evidence="3 4" key="1">
    <citation type="submission" date="2020-04" db="EMBL/GenBank/DDBJ databases">
        <title>Perkinsus chesapeaki whole genome sequence.</title>
        <authorList>
            <person name="Bogema D.R."/>
        </authorList>
    </citation>
    <scope>NUCLEOTIDE SEQUENCE [LARGE SCALE GENOMIC DNA]</scope>
    <source>
        <strain evidence="3">ATCC PRA-425</strain>
    </source>
</reference>
<feature type="region of interest" description="Disordered" evidence="1">
    <location>
        <begin position="625"/>
        <end position="647"/>
    </location>
</feature>
<evidence type="ECO:0000259" key="2">
    <source>
        <dbReference type="Pfam" id="PF03178"/>
    </source>
</evidence>
<dbReference type="PANTHER" id="PTHR10644">
    <property type="entry name" value="DNA REPAIR/RNA PROCESSING CPSF FAMILY"/>
    <property type="match status" value="1"/>
</dbReference>
<dbReference type="AlphaFoldDB" id="A0A7J6L772"/>
<feature type="region of interest" description="Disordered" evidence="1">
    <location>
        <begin position="412"/>
        <end position="437"/>
    </location>
</feature>
<accession>A0A7J6L772</accession>
<gene>
    <name evidence="3" type="primary">CPSF1</name>
    <name evidence="3" type="ORF">FOL47_009637</name>
</gene>
<comment type="caution">
    <text evidence="3">The sequence shown here is derived from an EMBL/GenBank/DDBJ whole genome shotgun (WGS) entry which is preliminary data.</text>
</comment>
<feature type="compositionally biased region" description="Basic and acidic residues" evidence="1">
    <location>
        <begin position="427"/>
        <end position="437"/>
    </location>
</feature>
<evidence type="ECO:0000313" key="4">
    <source>
        <dbReference type="Proteomes" id="UP000591131"/>
    </source>
</evidence>
<keyword evidence="4" id="KW-1185">Reference proteome</keyword>
<feature type="domain" description="RSE1/DDB1/CPSF1 C-terminal" evidence="2">
    <location>
        <begin position="543"/>
        <end position="899"/>
    </location>
</feature>
<sequence>MDIILTPLAVAPQVLSLGTQEGSVLLDLTSSISEVFRTPESALDVGKMGGCYYMVTPLGVRRLPVGSSTAEMVLHFGMPCKQASINEEFVAAVMDDGTLGLFRHIDGSFKDIPTDNIGVPEGSDSSTPPLWASAHVSGGKMSTYLTLVEQETSAVKIYDVSSMPPVLVFDVACIAVAPPLMHPRPKTTNLFLSITDPTSRPIAPPAAPPPIDASSVVAAVQLHWLGDLPVLVVMIRNRPPLIYRSFPCPGRPLQESFSYSFQMVEHKNCGLVAEMNSSTEDTPIWTSSAMVTRFEKLGSYEEEGLLLIPSARAPPLVVVKSRSEEIFVHPVGPTGTVSAAALNTKYNPDGLITVQLASSGDDVEKVDVDLVLYQFSSFQAPAGEDEEASSFEKDKGVNGVVVDGPAMAVDDHDVLMGGVDGDDHEDEERSKKASAVEDRSTLESGIIHFDIARPIPCALIPASGQQETPHLCAGGASAVAVVATRQEWDHQEASGLPEHILELSQEFAAQSGLSTGDFSIEDMIAPTAMAKDECPVVRMRDRYQLRVVSRADMRTVLAQYRMKPDEVILDATFMSDMEGLPDPTSVIAIGSAIQGGEDRSARGGLTLLRITALASKATSSSVVAAAEDGENALDEEEPDVEGGGPGDIDKSGCSILIHLDKRGPVTSVRPWRQHLIISIGFRIFMYKWNAKKDTLEGIAMLDTMGPSITSLCTVKNYILAGDAIRGLQFTRFKHNKQQHTNSISYLAKTHYSQTLPVVAVATSVRDSNLGLIALDAHGNIHISSFSPHFDPIRGTGGDVLLHGRPFFMSSVSTCIVPSPVDMGTVLMPLSDGSIGRLLAVNPSDFTVLSRLFTHLVTMLPSPGALHPGVQREPVAYRQSQALPDEPSPVIDGEVCRKFLFLNRWIQAEIAHQIGVDDLDELCRAVATWTKVSDRI</sequence>
<dbReference type="GO" id="GO:0005634">
    <property type="term" value="C:nucleus"/>
    <property type="evidence" value="ECO:0007669"/>
    <property type="project" value="InterPro"/>
</dbReference>